<name>A0ABR4C2I4_9HELO</name>
<dbReference type="EMBL" id="JAZHXI010000015">
    <property type="protein sequence ID" value="KAL2063586.1"/>
    <property type="molecule type" value="Genomic_DNA"/>
</dbReference>
<reference evidence="1 2" key="1">
    <citation type="journal article" date="2024" name="Commun. Biol.">
        <title>Comparative genomic analysis of thermophilic fungi reveals convergent evolutionary adaptations and gene losses.</title>
        <authorList>
            <person name="Steindorff A.S."/>
            <person name="Aguilar-Pontes M.V."/>
            <person name="Robinson A.J."/>
            <person name="Andreopoulos B."/>
            <person name="LaButti K."/>
            <person name="Kuo A."/>
            <person name="Mondo S."/>
            <person name="Riley R."/>
            <person name="Otillar R."/>
            <person name="Haridas S."/>
            <person name="Lipzen A."/>
            <person name="Grimwood J."/>
            <person name="Schmutz J."/>
            <person name="Clum A."/>
            <person name="Reid I.D."/>
            <person name="Moisan M.C."/>
            <person name="Butler G."/>
            <person name="Nguyen T.T.M."/>
            <person name="Dewar K."/>
            <person name="Conant G."/>
            <person name="Drula E."/>
            <person name="Henrissat B."/>
            <person name="Hansel C."/>
            <person name="Singer S."/>
            <person name="Hutchinson M.I."/>
            <person name="de Vries R.P."/>
            <person name="Natvig D.O."/>
            <person name="Powell A.J."/>
            <person name="Tsang A."/>
            <person name="Grigoriev I.V."/>
        </authorList>
    </citation>
    <scope>NUCLEOTIDE SEQUENCE [LARGE SCALE GENOMIC DNA]</scope>
    <source>
        <strain evidence="1 2">CBS 494.80</strain>
    </source>
</reference>
<evidence type="ECO:0000313" key="2">
    <source>
        <dbReference type="Proteomes" id="UP001595075"/>
    </source>
</evidence>
<evidence type="ECO:0000313" key="1">
    <source>
        <dbReference type="EMBL" id="KAL2063586.1"/>
    </source>
</evidence>
<sequence>MEILDPSLGTLSILPPELRTMIWRKLSPTLHIARSLPRKPNHLSPNQAILLTSRKIYVEVAAEIPSGYNDNAITISVLPEYKHKSWIRARNTKRVQWEFEDLQDATSRGFCDLPWHELRVRIWIAPPERNDSAQIICLYKKVRALVEVLKKAKGFRSLWVYFKHTKDTSWFDDARPQCSIEKMAHLLPWELGIRGAKWDYEFIFPMFLQIQNVKVAKISSSEIIEGKQEYAIMNMNHKFAKGQEIMSTFTINKAQNKSVYYHGIPIQVHLDAVFLRMERMLDDYPSNTANMLRLERFSSWYTDKLHGKSPYEDELKRMLLAGMNGLSTMTTRYRIMRAHNPLSLAYRSAFRQTLESYKHLDITDARGWSKEAWHCVYRNGILPLESKEIDQVYRKWGMEHDDPENGGEYQKLYHYFSLLIGMKPVDVNF</sequence>
<comment type="caution">
    <text evidence="1">The sequence shown here is derived from an EMBL/GenBank/DDBJ whole genome shotgun (WGS) entry which is preliminary data.</text>
</comment>
<accession>A0ABR4C2I4</accession>
<dbReference type="Proteomes" id="UP001595075">
    <property type="component" value="Unassembled WGS sequence"/>
</dbReference>
<keyword evidence="2" id="KW-1185">Reference proteome</keyword>
<proteinExistence type="predicted"/>
<protein>
    <submittedName>
        <fullName evidence="1">Uncharacterized protein</fullName>
    </submittedName>
</protein>
<gene>
    <name evidence="1" type="ORF">VTL71DRAFT_5391</name>
</gene>
<organism evidence="1 2">
    <name type="scientific">Oculimacula yallundae</name>
    <dbReference type="NCBI Taxonomy" id="86028"/>
    <lineage>
        <taxon>Eukaryota</taxon>
        <taxon>Fungi</taxon>
        <taxon>Dikarya</taxon>
        <taxon>Ascomycota</taxon>
        <taxon>Pezizomycotina</taxon>
        <taxon>Leotiomycetes</taxon>
        <taxon>Helotiales</taxon>
        <taxon>Ploettnerulaceae</taxon>
        <taxon>Oculimacula</taxon>
    </lineage>
</organism>